<keyword evidence="1" id="KW-1133">Transmembrane helix</keyword>
<dbReference type="EMBL" id="CACVKT020003993">
    <property type="protein sequence ID" value="CAC5387210.1"/>
    <property type="molecule type" value="Genomic_DNA"/>
</dbReference>
<sequence>MPGNLPSDDDMTPKNLSVQMLLFKRTIHFYFSKMRPWIILLVLVIMVTFAQGWLFKGKYRYCNCKAYDASSRELIKDFGVVSSCKGWPKCACKRAEMIKCADTCDHVVAQWVCNHKTECEARSDRIKKYYDAGGCSSGYGHESRKCGDCSTLG</sequence>
<name>A0A6J8BWF4_MYTCO</name>
<keyword evidence="1" id="KW-0812">Transmembrane</keyword>
<organism evidence="2 3">
    <name type="scientific">Mytilus coruscus</name>
    <name type="common">Sea mussel</name>
    <dbReference type="NCBI Taxonomy" id="42192"/>
    <lineage>
        <taxon>Eukaryota</taxon>
        <taxon>Metazoa</taxon>
        <taxon>Spiralia</taxon>
        <taxon>Lophotrochozoa</taxon>
        <taxon>Mollusca</taxon>
        <taxon>Bivalvia</taxon>
        <taxon>Autobranchia</taxon>
        <taxon>Pteriomorphia</taxon>
        <taxon>Mytilida</taxon>
        <taxon>Mytiloidea</taxon>
        <taxon>Mytilidae</taxon>
        <taxon>Mytilinae</taxon>
        <taxon>Mytilus</taxon>
    </lineage>
</organism>
<evidence type="ECO:0000256" key="1">
    <source>
        <dbReference type="SAM" id="Phobius"/>
    </source>
</evidence>
<dbReference type="AlphaFoldDB" id="A0A6J8BWF4"/>
<dbReference type="Proteomes" id="UP000507470">
    <property type="component" value="Unassembled WGS sequence"/>
</dbReference>
<protein>
    <submittedName>
        <fullName evidence="2">Uncharacterized protein</fullName>
    </submittedName>
</protein>
<feature type="transmembrane region" description="Helical" evidence="1">
    <location>
        <begin position="37"/>
        <end position="55"/>
    </location>
</feature>
<gene>
    <name evidence="2" type="ORF">MCOR_22571</name>
</gene>
<proteinExistence type="predicted"/>
<reference evidence="2 3" key="1">
    <citation type="submission" date="2020-06" db="EMBL/GenBank/DDBJ databases">
        <authorList>
            <person name="Li R."/>
            <person name="Bekaert M."/>
        </authorList>
    </citation>
    <scope>NUCLEOTIDE SEQUENCE [LARGE SCALE GENOMIC DNA]</scope>
    <source>
        <strain evidence="3">wild</strain>
    </source>
</reference>
<accession>A0A6J8BWF4</accession>
<keyword evidence="3" id="KW-1185">Reference proteome</keyword>
<keyword evidence="1" id="KW-0472">Membrane</keyword>
<evidence type="ECO:0000313" key="2">
    <source>
        <dbReference type="EMBL" id="CAC5387210.1"/>
    </source>
</evidence>
<evidence type="ECO:0000313" key="3">
    <source>
        <dbReference type="Proteomes" id="UP000507470"/>
    </source>
</evidence>